<gene>
    <name evidence="1" type="ORF">BpHYR1_016342</name>
</gene>
<name>A0A3M7QYL5_BRAPC</name>
<comment type="caution">
    <text evidence="1">The sequence shown here is derived from an EMBL/GenBank/DDBJ whole genome shotgun (WGS) entry which is preliminary data.</text>
</comment>
<evidence type="ECO:0000313" key="2">
    <source>
        <dbReference type="Proteomes" id="UP000276133"/>
    </source>
</evidence>
<sequence length="104" mass="12409">MQLVYQPFNRIKIKYLGIFNDKFNSIYSTKSRNDHNDKIKRTIEKLSILRIILSQFSEIYFLIDRKCVKKEKKVLLSLENSKKGFFKRSKGYSSDILSKYCLTI</sequence>
<proteinExistence type="predicted"/>
<dbReference type="EMBL" id="REGN01004777">
    <property type="protein sequence ID" value="RNA16191.1"/>
    <property type="molecule type" value="Genomic_DNA"/>
</dbReference>
<protein>
    <submittedName>
        <fullName evidence="1">Uncharacterized protein</fullName>
    </submittedName>
</protein>
<accession>A0A3M7QYL5</accession>
<dbReference type="Proteomes" id="UP000276133">
    <property type="component" value="Unassembled WGS sequence"/>
</dbReference>
<evidence type="ECO:0000313" key="1">
    <source>
        <dbReference type="EMBL" id="RNA16191.1"/>
    </source>
</evidence>
<organism evidence="1 2">
    <name type="scientific">Brachionus plicatilis</name>
    <name type="common">Marine rotifer</name>
    <name type="synonym">Brachionus muelleri</name>
    <dbReference type="NCBI Taxonomy" id="10195"/>
    <lineage>
        <taxon>Eukaryota</taxon>
        <taxon>Metazoa</taxon>
        <taxon>Spiralia</taxon>
        <taxon>Gnathifera</taxon>
        <taxon>Rotifera</taxon>
        <taxon>Eurotatoria</taxon>
        <taxon>Monogononta</taxon>
        <taxon>Pseudotrocha</taxon>
        <taxon>Ploima</taxon>
        <taxon>Brachionidae</taxon>
        <taxon>Brachionus</taxon>
    </lineage>
</organism>
<dbReference type="AlphaFoldDB" id="A0A3M7QYL5"/>
<keyword evidence="2" id="KW-1185">Reference proteome</keyword>
<reference evidence="1 2" key="1">
    <citation type="journal article" date="2018" name="Sci. Rep.">
        <title>Genomic signatures of local adaptation to the degree of environmental predictability in rotifers.</title>
        <authorList>
            <person name="Franch-Gras L."/>
            <person name="Hahn C."/>
            <person name="Garcia-Roger E.M."/>
            <person name="Carmona M.J."/>
            <person name="Serra M."/>
            <person name="Gomez A."/>
        </authorList>
    </citation>
    <scope>NUCLEOTIDE SEQUENCE [LARGE SCALE GENOMIC DNA]</scope>
    <source>
        <strain evidence="1">HYR1</strain>
    </source>
</reference>